<protein>
    <submittedName>
        <fullName evidence="6">C-type cytochrome</fullName>
    </submittedName>
</protein>
<evidence type="ECO:0000313" key="7">
    <source>
        <dbReference type="Proteomes" id="UP001064933"/>
    </source>
</evidence>
<accession>A0ABY6B8N2</accession>
<keyword evidence="1 4" id="KW-0349">Heme</keyword>
<dbReference type="RefSeq" id="WP_261760555.1">
    <property type="nucleotide sequence ID" value="NZ_CP104562.2"/>
</dbReference>
<evidence type="ECO:0000256" key="3">
    <source>
        <dbReference type="ARBA" id="ARBA00023004"/>
    </source>
</evidence>
<keyword evidence="2 4" id="KW-0479">Metal-binding</keyword>
<evidence type="ECO:0000256" key="4">
    <source>
        <dbReference type="PROSITE-ProRule" id="PRU00433"/>
    </source>
</evidence>
<keyword evidence="3 4" id="KW-0408">Iron</keyword>
<dbReference type="SUPFAM" id="SSF46626">
    <property type="entry name" value="Cytochrome c"/>
    <property type="match status" value="1"/>
</dbReference>
<dbReference type="Pfam" id="PF00034">
    <property type="entry name" value="Cytochrom_C"/>
    <property type="match status" value="1"/>
</dbReference>
<organism evidence="6 7">
    <name type="scientific">Roseateles amylovorans</name>
    <dbReference type="NCBI Taxonomy" id="2978473"/>
    <lineage>
        <taxon>Bacteria</taxon>
        <taxon>Pseudomonadati</taxon>
        <taxon>Pseudomonadota</taxon>
        <taxon>Betaproteobacteria</taxon>
        <taxon>Burkholderiales</taxon>
        <taxon>Sphaerotilaceae</taxon>
        <taxon>Roseateles</taxon>
    </lineage>
</organism>
<evidence type="ECO:0000256" key="2">
    <source>
        <dbReference type="ARBA" id="ARBA00022723"/>
    </source>
</evidence>
<evidence type="ECO:0000256" key="1">
    <source>
        <dbReference type="ARBA" id="ARBA00022617"/>
    </source>
</evidence>
<dbReference type="EMBL" id="CP104562">
    <property type="protein sequence ID" value="UXH80738.1"/>
    <property type="molecule type" value="Genomic_DNA"/>
</dbReference>
<dbReference type="PROSITE" id="PS51007">
    <property type="entry name" value="CYTC"/>
    <property type="match status" value="1"/>
</dbReference>
<name>A0ABY6B8N2_9BURK</name>
<dbReference type="InterPro" id="IPR009056">
    <property type="entry name" value="Cyt_c-like_dom"/>
</dbReference>
<feature type="domain" description="Cytochrome c" evidence="5">
    <location>
        <begin position="47"/>
        <end position="138"/>
    </location>
</feature>
<reference evidence="6" key="1">
    <citation type="submission" date="2022-10" db="EMBL/GenBank/DDBJ databases">
        <title>Characterization and whole genome sequencing of a new Roseateles species, isolated from fresh water.</title>
        <authorList>
            <person name="Guliayeva D.Y."/>
            <person name="Akhremchuk A.E."/>
            <person name="Sikolenko M.A."/>
            <person name="Valentovich L.N."/>
            <person name="Sidarenka A.V."/>
        </authorList>
    </citation>
    <scope>NUCLEOTIDE SEQUENCE</scope>
    <source>
        <strain evidence="6">BIM B-1768</strain>
    </source>
</reference>
<proteinExistence type="predicted"/>
<sequence length="138" mass="14712">MGAAPRPSASLAQCRTTHLALLLPLWMIAACSPAREDVLSTWQVAGGDAVAGRRLMAHYQCGSCHVIPDVAANGSHRGPPLARFGRRSYIAGQLPNTPEGLQRWLLDPPAELPGTPMPRLGLSEQDARDIAAALMAQR</sequence>
<keyword evidence="7" id="KW-1185">Reference proteome</keyword>
<dbReference type="PROSITE" id="PS51257">
    <property type="entry name" value="PROKAR_LIPOPROTEIN"/>
    <property type="match status" value="1"/>
</dbReference>
<dbReference type="InterPro" id="IPR036909">
    <property type="entry name" value="Cyt_c-like_dom_sf"/>
</dbReference>
<dbReference type="Gene3D" id="1.10.760.10">
    <property type="entry name" value="Cytochrome c-like domain"/>
    <property type="match status" value="1"/>
</dbReference>
<evidence type="ECO:0000313" key="6">
    <source>
        <dbReference type="EMBL" id="UXH80738.1"/>
    </source>
</evidence>
<gene>
    <name evidence="6" type="ORF">N4261_13020</name>
</gene>
<evidence type="ECO:0000259" key="5">
    <source>
        <dbReference type="PROSITE" id="PS51007"/>
    </source>
</evidence>
<dbReference type="Proteomes" id="UP001064933">
    <property type="component" value="Chromosome"/>
</dbReference>